<dbReference type="AlphaFoldDB" id="A0AAE0F943"/>
<feature type="non-terminal residue" evidence="2">
    <location>
        <position position="214"/>
    </location>
</feature>
<gene>
    <name evidence="2" type="ORF">CYMTET_35485</name>
</gene>
<evidence type="ECO:0000313" key="3">
    <source>
        <dbReference type="Proteomes" id="UP001190700"/>
    </source>
</evidence>
<keyword evidence="1" id="KW-0812">Transmembrane</keyword>
<feature type="transmembrane region" description="Helical" evidence="1">
    <location>
        <begin position="120"/>
        <end position="139"/>
    </location>
</feature>
<keyword evidence="3" id="KW-1185">Reference proteome</keyword>
<organism evidence="2 3">
    <name type="scientific">Cymbomonas tetramitiformis</name>
    <dbReference type="NCBI Taxonomy" id="36881"/>
    <lineage>
        <taxon>Eukaryota</taxon>
        <taxon>Viridiplantae</taxon>
        <taxon>Chlorophyta</taxon>
        <taxon>Pyramimonadophyceae</taxon>
        <taxon>Pyramimonadales</taxon>
        <taxon>Pyramimonadaceae</taxon>
        <taxon>Cymbomonas</taxon>
    </lineage>
</organism>
<feature type="transmembrane region" description="Helical" evidence="1">
    <location>
        <begin position="145"/>
        <end position="165"/>
    </location>
</feature>
<name>A0AAE0F943_9CHLO</name>
<feature type="transmembrane region" description="Helical" evidence="1">
    <location>
        <begin position="88"/>
        <end position="108"/>
    </location>
</feature>
<evidence type="ECO:0000256" key="1">
    <source>
        <dbReference type="SAM" id="Phobius"/>
    </source>
</evidence>
<comment type="caution">
    <text evidence="2">The sequence shown here is derived from an EMBL/GenBank/DDBJ whole genome shotgun (WGS) entry which is preliminary data.</text>
</comment>
<sequence>MSQEELQRRQNAHVAAVLAAKSACSRCRLWMEGGMEVQGDASYAGDWGSGWGGRGGGKVVLGIGMLAVIRMTAAERGVDEDGDKNLRWWWMPITLLLEPVSATLSLVAELGRGIAFAPVACLRVVFLLPHLIATNYVYLMHEARITLIFLQVTSLVGLMVAYLSYQSYLREKQRRMPNAAPLPPRALPALASAPLPQLAAPPMLQYGGSRELNE</sequence>
<dbReference type="Proteomes" id="UP001190700">
    <property type="component" value="Unassembled WGS sequence"/>
</dbReference>
<evidence type="ECO:0000313" key="2">
    <source>
        <dbReference type="EMBL" id="KAK3255327.1"/>
    </source>
</evidence>
<dbReference type="EMBL" id="LGRX02022729">
    <property type="protein sequence ID" value="KAK3255327.1"/>
    <property type="molecule type" value="Genomic_DNA"/>
</dbReference>
<accession>A0AAE0F943</accession>
<keyword evidence="1" id="KW-0472">Membrane</keyword>
<keyword evidence="1" id="KW-1133">Transmembrane helix</keyword>
<protein>
    <submittedName>
        <fullName evidence="2">Uncharacterized protein</fullName>
    </submittedName>
</protein>
<reference evidence="2 3" key="1">
    <citation type="journal article" date="2015" name="Genome Biol. Evol.">
        <title>Comparative Genomics of a Bacterivorous Green Alga Reveals Evolutionary Causalities and Consequences of Phago-Mixotrophic Mode of Nutrition.</title>
        <authorList>
            <person name="Burns J.A."/>
            <person name="Paasch A."/>
            <person name="Narechania A."/>
            <person name="Kim E."/>
        </authorList>
    </citation>
    <scope>NUCLEOTIDE SEQUENCE [LARGE SCALE GENOMIC DNA]</scope>
    <source>
        <strain evidence="2 3">PLY_AMNH</strain>
    </source>
</reference>
<proteinExistence type="predicted"/>